<dbReference type="SMART" id="SM00487">
    <property type="entry name" value="DEXDc"/>
    <property type="match status" value="1"/>
</dbReference>
<dbReference type="InterPro" id="IPR011545">
    <property type="entry name" value="DEAD/DEAH_box_helicase_dom"/>
</dbReference>
<comment type="similarity">
    <text evidence="7">Belongs to the DEAD box helicase family.</text>
</comment>
<feature type="compositionally biased region" description="Basic and acidic residues" evidence="8">
    <location>
        <begin position="22"/>
        <end position="34"/>
    </location>
</feature>
<dbReference type="SUPFAM" id="SSF52540">
    <property type="entry name" value="P-loop containing nucleoside triphosphate hydrolases"/>
    <property type="match status" value="1"/>
</dbReference>
<feature type="short sequence motif" description="Q motif" evidence="6">
    <location>
        <begin position="155"/>
        <end position="183"/>
    </location>
</feature>
<evidence type="ECO:0000256" key="1">
    <source>
        <dbReference type="ARBA" id="ARBA00012552"/>
    </source>
</evidence>
<evidence type="ECO:0000313" key="12">
    <source>
        <dbReference type="EMBL" id="CAD8875460.1"/>
    </source>
</evidence>
<dbReference type="PROSITE" id="PS51195">
    <property type="entry name" value="Q_MOTIF"/>
    <property type="match status" value="1"/>
</dbReference>
<keyword evidence="5 7" id="KW-0067">ATP-binding</keyword>
<dbReference type="SMART" id="SM00490">
    <property type="entry name" value="HELICc"/>
    <property type="match status" value="1"/>
</dbReference>
<dbReference type="Pfam" id="PF00270">
    <property type="entry name" value="DEAD"/>
    <property type="match status" value="1"/>
</dbReference>
<dbReference type="InterPro" id="IPR001650">
    <property type="entry name" value="Helicase_C-like"/>
</dbReference>
<protein>
    <recommendedName>
        <fullName evidence="1">RNA helicase</fullName>
        <ecNumber evidence="1">3.6.4.13</ecNumber>
    </recommendedName>
</protein>
<sequence>MTTAMESALKSPISVTDCTETSSEKRSRKEKKEALKAEAVVLGISYEELKTQKKKEKKAKKKSEVEDLLEGVHDVAEDKRREKRMRSYSHDVDDPTHRENQRQKTDSSVLTDARIGRVRTRSMDKAEDAPDPAAWMSANDIVVHPPSFTPPAPYLTFKDAPFGPTIMQTIEKAGYTTPTCIQSMAWPIVLGGRDFVGIAKTGSGKTASFLLPAFHTLLQKHGGRMPSQRPGGRMAGRGRGAGRFGRGRGNFGGPPPPPPAILVLAPTRELACQIAEEAEKFGRPAGVRATCLYGGAPKGLQIRRLEGGVECIIATPGRLNDILEMKKCDLSRVEFLVLDEADRMLDMGFEPQIRSVVEHIPKERRTMMFSATWPKEIRRLAQDFLTDQVQVNVGEVDALVANKDVTQIVHLMNNEEEKMDKLKSILDELSEGGTKKESHGRAIVFVARKMSCDALANEMWELGYAVDSLHGDRQQWERTKVINAFKSGNLRMLVATDVAARGLDVKGVELVVNYDMPAGQNGVEDYVHRIGRTGRAGAKGLAHAFFTRSDSKRARELVEVLQKAGQVIPDWLASMGRPRGRFGGGGYGGRGG</sequence>
<dbReference type="GO" id="GO:0003676">
    <property type="term" value="F:nucleic acid binding"/>
    <property type="evidence" value="ECO:0007669"/>
    <property type="project" value="InterPro"/>
</dbReference>
<dbReference type="EC" id="3.6.4.13" evidence="1"/>
<dbReference type="PANTHER" id="PTHR47958">
    <property type="entry name" value="ATP-DEPENDENT RNA HELICASE DBP3"/>
    <property type="match status" value="1"/>
</dbReference>
<dbReference type="InterPro" id="IPR027417">
    <property type="entry name" value="P-loop_NTPase"/>
</dbReference>
<dbReference type="PROSITE" id="PS51194">
    <property type="entry name" value="HELICASE_CTER"/>
    <property type="match status" value="1"/>
</dbReference>
<keyword evidence="2 7" id="KW-0547">Nucleotide-binding</keyword>
<feature type="compositionally biased region" description="Basic and acidic residues" evidence="8">
    <location>
        <begin position="88"/>
        <end position="105"/>
    </location>
</feature>
<proteinExistence type="inferred from homology"/>
<evidence type="ECO:0000256" key="6">
    <source>
        <dbReference type="PROSITE-ProRule" id="PRU00552"/>
    </source>
</evidence>
<evidence type="ECO:0000259" key="9">
    <source>
        <dbReference type="PROSITE" id="PS51192"/>
    </source>
</evidence>
<accession>A0A7S1B5K3</accession>
<dbReference type="Gene3D" id="3.40.50.300">
    <property type="entry name" value="P-loop containing nucleotide triphosphate hydrolases"/>
    <property type="match status" value="2"/>
</dbReference>
<dbReference type="GO" id="GO:0005524">
    <property type="term" value="F:ATP binding"/>
    <property type="evidence" value="ECO:0007669"/>
    <property type="project" value="UniProtKB-KW"/>
</dbReference>
<evidence type="ECO:0000259" key="11">
    <source>
        <dbReference type="PROSITE" id="PS51195"/>
    </source>
</evidence>
<evidence type="ECO:0000256" key="8">
    <source>
        <dbReference type="SAM" id="MobiDB-lite"/>
    </source>
</evidence>
<dbReference type="GO" id="GO:0003724">
    <property type="term" value="F:RNA helicase activity"/>
    <property type="evidence" value="ECO:0007669"/>
    <property type="project" value="UniProtKB-EC"/>
</dbReference>
<feature type="compositionally biased region" description="Basic residues" evidence="8">
    <location>
        <begin position="52"/>
        <end position="61"/>
    </location>
</feature>
<evidence type="ECO:0000256" key="5">
    <source>
        <dbReference type="ARBA" id="ARBA00022840"/>
    </source>
</evidence>
<feature type="non-terminal residue" evidence="12">
    <location>
        <position position="592"/>
    </location>
</feature>
<evidence type="ECO:0000256" key="3">
    <source>
        <dbReference type="ARBA" id="ARBA00022801"/>
    </source>
</evidence>
<feature type="domain" description="Helicase C-terminal" evidence="10">
    <location>
        <begin position="421"/>
        <end position="576"/>
    </location>
</feature>
<evidence type="ECO:0000256" key="4">
    <source>
        <dbReference type="ARBA" id="ARBA00022806"/>
    </source>
</evidence>
<dbReference type="PROSITE" id="PS00039">
    <property type="entry name" value="DEAD_ATP_HELICASE"/>
    <property type="match status" value="1"/>
</dbReference>
<evidence type="ECO:0000256" key="2">
    <source>
        <dbReference type="ARBA" id="ARBA00022741"/>
    </source>
</evidence>
<dbReference type="PROSITE" id="PS51192">
    <property type="entry name" value="HELICASE_ATP_BIND_1"/>
    <property type="match status" value="1"/>
</dbReference>
<keyword evidence="4 7" id="KW-0347">Helicase</keyword>
<keyword evidence="3 7" id="KW-0378">Hydrolase</keyword>
<reference evidence="12" key="1">
    <citation type="submission" date="2021-01" db="EMBL/GenBank/DDBJ databases">
        <authorList>
            <person name="Corre E."/>
            <person name="Pelletier E."/>
            <person name="Niang G."/>
            <person name="Scheremetjew M."/>
            <person name="Finn R."/>
            <person name="Kale V."/>
            <person name="Holt S."/>
            <person name="Cochrane G."/>
            <person name="Meng A."/>
            <person name="Brown T."/>
            <person name="Cohen L."/>
        </authorList>
    </citation>
    <scope>NUCLEOTIDE SEQUENCE</scope>
    <source>
        <strain evidence="12">308</strain>
    </source>
</reference>
<evidence type="ECO:0000259" key="10">
    <source>
        <dbReference type="PROSITE" id="PS51194"/>
    </source>
</evidence>
<dbReference type="Pfam" id="PF00271">
    <property type="entry name" value="Helicase_C"/>
    <property type="match status" value="1"/>
</dbReference>
<dbReference type="FunFam" id="3.40.50.300:FF:000008">
    <property type="entry name" value="ATP-dependent RNA helicase RhlB"/>
    <property type="match status" value="1"/>
</dbReference>
<evidence type="ECO:0000256" key="7">
    <source>
        <dbReference type="RuleBase" id="RU000492"/>
    </source>
</evidence>
<dbReference type="InterPro" id="IPR014001">
    <property type="entry name" value="Helicase_ATP-bd"/>
</dbReference>
<name>A0A7S1B5K3_9STRA</name>
<feature type="region of interest" description="Disordered" evidence="8">
    <location>
        <begin position="1"/>
        <end position="34"/>
    </location>
</feature>
<dbReference type="AlphaFoldDB" id="A0A7S1B5K3"/>
<feature type="domain" description="DEAD-box RNA helicase Q" evidence="11">
    <location>
        <begin position="155"/>
        <end position="183"/>
    </location>
</feature>
<dbReference type="GO" id="GO:0016787">
    <property type="term" value="F:hydrolase activity"/>
    <property type="evidence" value="ECO:0007669"/>
    <property type="project" value="UniProtKB-KW"/>
</dbReference>
<feature type="region of interest" description="Disordered" evidence="8">
    <location>
        <begin position="48"/>
        <end position="67"/>
    </location>
</feature>
<dbReference type="InterPro" id="IPR014014">
    <property type="entry name" value="RNA_helicase_DEAD_Q_motif"/>
</dbReference>
<gene>
    <name evidence="12" type="ORF">CHYS00102_LOCUS2635</name>
</gene>
<dbReference type="CDD" id="cd18787">
    <property type="entry name" value="SF2_C_DEAD"/>
    <property type="match status" value="1"/>
</dbReference>
<feature type="region of interest" description="Disordered" evidence="8">
    <location>
        <begin position="74"/>
        <end position="109"/>
    </location>
</feature>
<dbReference type="InterPro" id="IPR000629">
    <property type="entry name" value="RNA-helicase_DEAD-box_CS"/>
</dbReference>
<dbReference type="EMBL" id="HBFR01003780">
    <property type="protein sequence ID" value="CAD8875460.1"/>
    <property type="molecule type" value="Transcribed_RNA"/>
</dbReference>
<feature type="domain" description="Helicase ATP-binding" evidence="9">
    <location>
        <begin position="186"/>
        <end position="391"/>
    </location>
</feature>
<organism evidence="12">
    <name type="scientific">Corethron hystrix</name>
    <dbReference type="NCBI Taxonomy" id="216773"/>
    <lineage>
        <taxon>Eukaryota</taxon>
        <taxon>Sar</taxon>
        <taxon>Stramenopiles</taxon>
        <taxon>Ochrophyta</taxon>
        <taxon>Bacillariophyta</taxon>
        <taxon>Coscinodiscophyceae</taxon>
        <taxon>Corethrophycidae</taxon>
        <taxon>Corethrales</taxon>
        <taxon>Corethraceae</taxon>
        <taxon>Corethron</taxon>
    </lineage>
</organism>